<feature type="domain" description="ABC-2 type transporter transmembrane" evidence="7">
    <location>
        <begin position="416"/>
        <end position="610"/>
    </location>
</feature>
<dbReference type="InterPro" id="IPR013525">
    <property type="entry name" value="ABC2_TM"/>
</dbReference>
<dbReference type="SUPFAM" id="SSF53756">
    <property type="entry name" value="UDP-Glycosyltransferase/glycogen phosphorylase"/>
    <property type="match status" value="1"/>
</dbReference>
<dbReference type="Gene3D" id="3.40.50.2000">
    <property type="entry name" value="Glycogen Phosphorylase B"/>
    <property type="match status" value="2"/>
</dbReference>
<organism evidence="9 10">
    <name type="scientific">Bradyrhizobium macuxiense</name>
    <dbReference type="NCBI Taxonomy" id="1755647"/>
    <lineage>
        <taxon>Bacteria</taxon>
        <taxon>Pseudomonadati</taxon>
        <taxon>Pseudomonadota</taxon>
        <taxon>Alphaproteobacteria</taxon>
        <taxon>Hyphomicrobiales</taxon>
        <taxon>Nitrobacteraceae</taxon>
        <taxon>Bradyrhizobium</taxon>
    </lineage>
</organism>
<gene>
    <name evidence="9" type="ORF">FBZ93_101236</name>
</gene>
<sequence>MIRIEPPMMVLNQPPAPRPSVLHIFKVYYPDLFGGTLTVIRDICASLKDTFNAAVLVCSRSGGERQIVVNDVAVERVHSFGDVLSLPAAPTYPWRLWRRIAEHDLLALHAPFPLADLVFAFGLGHTRPLVVHWHADIVSHAALRFLVEPMMRRTLRRASAIIVSDPVLVETTPLLQEFSDKCHAVPFGVDVEKYDRPAAQGDDVNARGRLVLACGRLVPYKGFDVLVRSAHARNFEVWIVGEGREREHLEQLIRDYGLQDRVRLLGSVSESERVKLMRIADVFVMPSVTNAETFGLVQLEAMAASRPIVNTALDTGVPHVARHGLEAITVPPGDPTALADAIETLINDPERRRRMGQAARHRALTKYSTTAFKEGVETVYRKVVSEEAAAKDAGSLAPAPRPQTAGLIGAIQIAGALAWSDVRHRYVRSLLGPFWMSIQMAIMVAVLGSVIGHLSNASAVARLPMLAASLTAWTFLNSVVLDATTALQGSASLIKDRALPPVIFLLQCTFRQALFAAHNAVVPLVLWLALTPRDIGGAIAALPGLVLFVVSALGVSLVLGALATRYRDIKPIIESSLTLAFLASPIIWTPEMIDRGSTVMRLNPLTHLFAVWRDPLASGHVAMTSVIYVLACLAALAAAAVVTITQLRKAAFWI</sequence>
<dbReference type="InterPro" id="IPR001296">
    <property type="entry name" value="Glyco_trans_1"/>
</dbReference>
<evidence type="ECO:0000256" key="3">
    <source>
        <dbReference type="ARBA" id="ARBA00022989"/>
    </source>
</evidence>
<name>A0A560MHU2_9BRAD</name>
<evidence type="ECO:0000313" key="10">
    <source>
        <dbReference type="Proteomes" id="UP000321304"/>
    </source>
</evidence>
<evidence type="ECO:0000256" key="4">
    <source>
        <dbReference type="ARBA" id="ARBA00023136"/>
    </source>
</evidence>
<dbReference type="Pfam" id="PF00534">
    <property type="entry name" value="Glycos_transf_1"/>
    <property type="match status" value="1"/>
</dbReference>
<feature type="domain" description="Glycosyl transferase family 1" evidence="6">
    <location>
        <begin position="207"/>
        <end position="362"/>
    </location>
</feature>
<dbReference type="PANTHER" id="PTHR12526">
    <property type="entry name" value="GLYCOSYLTRANSFERASE"/>
    <property type="match status" value="1"/>
</dbReference>
<dbReference type="Pfam" id="PF01061">
    <property type="entry name" value="ABC2_membrane"/>
    <property type="match status" value="1"/>
</dbReference>
<feature type="transmembrane region" description="Helical" evidence="5">
    <location>
        <begin position="571"/>
        <end position="588"/>
    </location>
</feature>
<reference evidence="9 10" key="1">
    <citation type="submission" date="2019-06" db="EMBL/GenBank/DDBJ databases">
        <title>Genomic Encyclopedia of Type Strains, Phase IV (KMG-V): Genome sequencing to study the core and pangenomes of soil and plant-associated prokaryotes.</title>
        <authorList>
            <person name="Whitman W."/>
        </authorList>
    </citation>
    <scope>NUCLEOTIDE SEQUENCE [LARGE SCALE GENOMIC DNA]</scope>
    <source>
        <strain evidence="9 10">BR 10355</strain>
    </source>
</reference>
<evidence type="ECO:0000256" key="2">
    <source>
        <dbReference type="ARBA" id="ARBA00022692"/>
    </source>
</evidence>
<dbReference type="GO" id="GO:0016757">
    <property type="term" value="F:glycosyltransferase activity"/>
    <property type="evidence" value="ECO:0007669"/>
    <property type="project" value="InterPro"/>
</dbReference>
<evidence type="ECO:0000256" key="1">
    <source>
        <dbReference type="ARBA" id="ARBA00004141"/>
    </source>
</evidence>
<dbReference type="PANTHER" id="PTHR12526:SF627">
    <property type="entry name" value="D-RHAMNOSYLTRANSFERASE WBPZ"/>
    <property type="match status" value="1"/>
</dbReference>
<keyword evidence="10" id="KW-1185">Reference proteome</keyword>
<feature type="transmembrane region" description="Helical" evidence="5">
    <location>
        <begin position="535"/>
        <end position="559"/>
    </location>
</feature>
<dbReference type="GO" id="GO:0016020">
    <property type="term" value="C:membrane"/>
    <property type="evidence" value="ECO:0007669"/>
    <property type="project" value="UniProtKB-SubCell"/>
</dbReference>
<dbReference type="STRING" id="1755647.AS156_00390"/>
<feature type="transmembrane region" description="Helical" evidence="5">
    <location>
        <begin position="621"/>
        <end position="644"/>
    </location>
</feature>
<evidence type="ECO:0000256" key="5">
    <source>
        <dbReference type="SAM" id="Phobius"/>
    </source>
</evidence>
<feature type="transmembrane region" description="Helical" evidence="5">
    <location>
        <begin position="502"/>
        <end position="529"/>
    </location>
</feature>
<protein>
    <submittedName>
        <fullName evidence="9">Glycosyltransferase involved in cell wall biosynthesis</fullName>
    </submittedName>
</protein>
<proteinExistence type="predicted"/>
<dbReference type="EMBL" id="VITY01000001">
    <property type="protein sequence ID" value="TWC06945.1"/>
    <property type="molecule type" value="Genomic_DNA"/>
</dbReference>
<dbReference type="Pfam" id="PF13579">
    <property type="entry name" value="Glyco_trans_4_4"/>
    <property type="match status" value="1"/>
</dbReference>
<dbReference type="GO" id="GO:0140359">
    <property type="term" value="F:ABC-type transporter activity"/>
    <property type="evidence" value="ECO:0007669"/>
    <property type="project" value="InterPro"/>
</dbReference>
<keyword evidence="3 5" id="KW-1133">Transmembrane helix</keyword>
<feature type="domain" description="Glycosyltransferase subfamily 4-like N-terminal" evidence="8">
    <location>
        <begin position="34"/>
        <end position="187"/>
    </location>
</feature>
<keyword evidence="9" id="KW-0808">Transferase</keyword>
<comment type="caution">
    <text evidence="9">The sequence shown here is derived from an EMBL/GenBank/DDBJ whole genome shotgun (WGS) entry which is preliminary data.</text>
</comment>
<evidence type="ECO:0000313" key="9">
    <source>
        <dbReference type="EMBL" id="TWC06945.1"/>
    </source>
</evidence>
<comment type="subcellular location">
    <subcellularLocation>
        <location evidence="1">Membrane</location>
        <topology evidence="1">Multi-pass membrane protein</topology>
    </subcellularLocation>
</comment>
<keyword evidence="2 5" id="KW-0812">Transmembrane</keyword>
<evidence type="ECO:0000259" key="6">
    <source>
        <dbReference type="Pfam" id="PF00534"/>
    </source>
</evidence>
<dbReference type="Proteomes" id="UP000321304">
    <property type="component" value="Unassembled WGS sequence"/>
</dbReference>
<dbReference type="AlphaFoldDB" id="A0A560MHU2"/>
<keyword evidence="4 5" id="KW-0472">Membrane</keyword>
<accession>A0A560MHU2</accession>
<evidence type="ECO:0000259" key="7">
    <source>
        <dbReference type="Pfam" id="PF01061"/>
    </source>
</evidence>
<evidence type="ECO:0000259" key="8">
    <source>
        <dbReference type="Pfam" id="PF13579"/>
    </source>
</evidence>
<feature type="transmembrane region" description="Helical" evidence="5">
    <location>
        <begin position="430"/>
        <end position="451"/>
    </location>
</feature>
<dbReference type="InterPro" id="IPR028098">
    <property type="entry name" value="Glyco_trans_4-like_N"/>
</dbReference>